<keyword evidence="1" id="KW-0472">Membrane</keyword>
<proteinExistence type="predicted"/>
<keyword evidence="1" id="KW-0812">Transmembrane</keyword>
<feature type="transmembrane region" description="Helical" evidence="1">
    <location>
        <begin position="53"/>
        <end position="70"/>
    </location>
</feature>
<gene>
    <name evidence="2" type="ORF">BST39_14195</name>
</gene>
<evidence type="ECO:0000313" key="3">
    <source>
        <dbReference type="Proteomes" id="UP000192513"/>
    </source>
</evidence>
<protein>
    <submittedName>
        <fullName evidence="2">Uncharacterized protein</fullName>
    </submittedName>
</protein>
<dbReference type="EMBL" id="MVIE01000016">
    <property type="protein sequence ID" value="ORB40239.1"/>
    <property type="molecule type" value="Genomic_DNA"/>
</dbReference>
<reference evidence="2 3" key="1">
    <citation type="submission" date="2017-02" db="EMBL/GenBank/DDBJ databases">
        <title>The new phylogeny of genus Mycobacterium.</title>
        <authorList>
            <person name="Tortoli E."/>
            <person name="Trovato A."/>
            <person name="Cirillo D.M."/>
        </authorList>
    </citation>
    <scope>NUCLEOTIDE SEQUENCE [LARGE SCALE GENOMIC DNA]</scope>
    <source>
        <strain evidence="2 3">DSM 45000</strain>
    </source>
</reference>
<keyword evidence="3" id="KW-1185">Reference proteome</keyword>
<evidence type="ECO:0000313" key="2">
    <source>
        <dbReference type="EMBL" id="ORB40239.1"/>
    </source>
</evidence>
<accession>A0A1X0I9I1</accession>
<keyword evidence="1" id="KW-1133">Transmembrane helix</keyword>
<dbReference type="RefSeq" id="WP_083172513.1">
    <property type="nucleotide sequence ID" value="NZ_AP022619.1"/>
</dbReference>
<organism evidence="2 3">
    <name type="scientific">Mycobacterium paraseoulense</name>
    <dbReference type="NCBI Taxonomy" id="590652"/>
    <lineage>
        <taxon>Bacteria</taxon>
        <taxon>Bacillati</taxon>
        <taxon>Actinomycetota</taxon>
        <taxon>Actinomycetes</taxon>
        <taxon>Mycobacteriales</taxon>
        <taxon>Mycobacteriaceae</taxon>
        <taxon>Mycobacterium</taxon>
    </lineage>
</organism>
<comment type="caution">
    <text evidence="2">The sequence shown here is derived from an EMBL/GenBank/DDBJ whole genome shotgun (WGS) entry which is preliminary data.</text>
</comment>
<feature type="transmembrane region" description="Helical" evidence="1">
    <location>
        <begin position="26"/>
        <end position="47"/>
    </location>
</feature>
<sequence>MAATHGPKKPVVAVPRPSGAIHPHRTMLAVAIVVALTAAITGTVVAASTGHTTAALVIAVVTGGWFSAALC</sequence>
<dbReference type="AlphaFoldDB" id="A0A1X0I9I1"/>
<dbReference type="Proteomes" id="UP000192513">
    <property type="component" value="Unassembled WGS sequence"/>
</dbReference>
<name>A0A1X0I9I1_9MYCO</name>
<evidence type="ECO:0000256" key="1">
    <source>
        <dbReference type="SAM" id="Phobius"/>
    </source>
</evidence>